<evidence type="ECO:0000313" key="2">
    <source>
        <dbReference type="Proteomes" id="UP000215914"/>
    </source>
</evidence>
<name>A0A9K3DZ59_HELAN</name>
<gene>
    <name evidence="1" type="ORF">HanXRQr2_Chr15g0678071</name>
</gene>
<protein>
    <submittedName>
        <fullName evidence="1">Uncharacterized protein</fullName>
    </submittedName>
</protein>
<dbReference type="Gramene" id="mRNA:HanXRQr2_Chr15g0678071">
    <property type="protein sequence ID" value="mRNA:HanXRQr2_Chr15g0678071"/>
    <property type="gene ID" value="HanXRQr2_Chr15g0678071"/>
</dbReference>
<comment type="caution">
    <text evidence="1">The sequence shown here is derived from an EMBL/GenBank/DDBJ whole genome shotgun (WGS) entry which is preliminary data.</text>
</comment>
<organism evidence="1 2">
    <name type="scientific">Helianthus annuus</name>
    <name type="common">Common sunflower</name>
    <dbReference type="NCBI Taxonomy" id="4232"/>
    <lineage>
        <taxon>Eukaryota</taxon>
        <taxon>Viridiplantae</taxon>
        <taxon>Streptophyta</taxon>
        <taxon>Embryophyta</taxon>
        <taxon>Tracheophyta</taxon>
        <taxon>Spermatophyta</taxon>
        <taxon>Magnoliopsida</taxon>
        <taxon>eudicotyledons</taxon>
        <taxon>Gunneridae</taxon>
        <taxon>Pentapetalae</taxon>
        <taxon>asterids</taxon>
        <taxon>campanulids</taxon>
        <taxon>Asterales</taxon>
        <taxon>Asteraceae</taxon>
        <taxon>Asteroideae</taxon>
        <taxon>Heliantheae alliance</taxon>
        <taxon>Heliantheae</taxon>
        <taxon>Helianthus</taxon>
    </lineage>
</organism>
<dbReference type="Proteomes" id="UP000215914">
    <property type="component" value="Unassembled WGS sequence"/>
</dbReference>
<keyword evidence="2" id="KW-1185">Reference proteome</keyword>
<dbReference type="EMBL" id="MNCJ02000330">
    <property type="protein sequence ID" value="KAF5763249.1"/>
    <property type="molecule type" value="Genomic_DNA"/>
</dbReference>
<sequence>MNSNLNYMNTAQYPFYSRAIYHEDQLPQELLHSLSIKCKPQLYQKTSKVNRLYYVLNTAIYTELFV</sequence>
<reference evidence="1" key="2">
    <citation type="submission" date="2020-06" db="EMBL/GenBank/DDBJ databases">
        <title>Helianthus annuus Genome sequencing and assembly Release 2.</title>
        <authorList>
            <person name="Gouzy J."/>
            <person name="Langlade N."/>
            <person name="Munos S."/>
        </authorList>
    </citation>
    <scope>NUCLEOTIDE SEQUENCE</scope>
    <source>
        <tissue evidence="1">Leaves</tissue>
    </source>
</reference>
<proteinExistence type="predicted"/>
<accession>A0A9K3DZ59</accession>
<dbReference type="AlphaFoldDB" id="A0A9K3DZ59"/>
<reference evidence="1" key="1">
    <citation type="journal article" date="2017" name="Nature">
        <title>The sunflower genome provides insights into oil metabolism, flowering and Asterid evolution.</title>
        <authorList>
            <person name="Badouin H."/>
            <person name="Gouzy J."/>
            <person name="Grassa C.J."/>
            <person name="Murat F."/>
            <person name="Staton S.E."/>
            <person name="Cottret L."/>
            <person name="Lelandais-Briere C."/>
            <person name="Owens G.L."/>
            <person name="Carrere S."/>
            <person name="Mayjonade B."/>
            <person name="Legrand L."/>
            <person name="Gill N."/>
            <person name="Kane N.C."/>
            <person name="Bowers J.E."/>
            <person name="Hubner S."/>
            <person name="Bellec A."/>
            <person name="Berard A."/>
            <person name="Berges H."/>
            <person name="Blanchet N."/>
            <person name="Boniface M.C."/>
            <person name="Brunel D."/>
            <person name="Catrice O."/>
            <person name="Chaidir N."/>
            <person name="Claudel C."/>
            <person name="Donnadieu C."/>
            <person name="Faraut T."/>
            <person name="Fievet G."/>
            <person name="Helmstetter N."/>
            <person name="King M."/>
            <person name="Knapp S.J."/>
            <person name="Lai Z."/>
            <person name="Le Paslier M.C."/>
            <person name="Lippi Y."/>
            <person name="Lorenzon L."/>
            <person name="Mandel J.R."/>
            <person name="Marage G."/>
            <person name="Marchand G."/>
            <person name="Marquand E."/>
            <person name="Bret-Mestries E."/>
            <person name="Morien E."/>
            <person name="Nambeesan S."/>
            <person name="Nguyen T."/>
            <person name="Pegot-Espagnet P."/>
            <person name="Pouilly N."/>
            <person name="Raftis F."/>
            <person name="Sallet E."/>
            <person name="Schiex T."/>
            <person name="Thomas J."/>
            <person name="Vandecasteele C."/>
            <person name="Vares D."/>
            <person name="Vear F."/>
            <person name="Vautrin S."/>
            <person name="Crespi M."/>
            <person name="Mangin B."/>
            <person name="Burke J.M."/>
            <person name="Salse J."/>
            <person name="Munos S."/>
            <person name="Vincourt P."/>
            <person name="Rieseberg L.H."/>
            <person name="Langlade N.B."/>
        </authorList>
    </citation>
    <scope>NUCLEOTIDE SEQUENCE</scope>
    <source>
        <tissue evidence="1">Leaves</tissue>
    </source>
</reference>
<evidence type="ECO:0000313" key="1">
    <source>
        <dbReference type="EMBL" id="KAF5763249.1"/>
    </source>
</evidence>